<gene>
    <name evidence="3" type="ORF">GMBLW1_08450</name>
</gene>
<keyword evidence="1" id="KW-1133">Transmembrane helix</keyword>
<feature type="transmembrane region" description="Helical" evidence="1">
    <location>
        <begin position="308"/>
        <end position="333"/>
    </location>
</feature>
<feature type="transmembrane region" description="Helical" evidence="1">
    <location>
        <begin position="91"/>
        <end position="108"/>
    </location>
</feature>
<dbReference type="KEGG" id="tim:GMBLW1_08450"/>
<dbReference type="GO" id="GO:0016740">
    <property type="term" value="F:transferase activity"/>
    <property type="evidence" value="ECO:0007669"/>
    <property type="project" value="UniProtKB-KW"/>
</dbReference>
<evidence type="ECO:0000256" key="2">
    <source>
        <dbReference type="SAM" id="SignalP"/>
    </source>
</evidence>
<keyword evidence="2" id="KW-0732">Signal</keyword>
<keyword evidence="1" id="KW-0812">Transmembrane</keyword>
<sequence>MAFWDRCWLAACFLVSACLSVFASAHVGWTFDEPIYVRCGLEFWRTGSTYELMRIGTMPLPVQVATLPAAISEWVTGNQWNTWENLDDLKLWVRLPNLVFWFILLLTSFRIASRFGGALAGRLTTLILVLSPDLQGHLPFATTDLAVTSCILLLLDFYATTRHLKWRSRILIPALLYAIAMLAKASTLLFAPLCMAAITFTGWLQNRESWNWREIQVRVRSLIEEQFQIIAIGLSLVLIICGSDFRTEPTFISWAHGLTDQIWKPWFVWLSENLAIFNNAGVAIVYQIKHNLQGHGAYLFEHSWPRAVSYYFPILFFLKFPIPILIGWFGMLLRTARTRTFNWPVVVSIVLWLFTWNCRVQIGLRLQFPFFVMTIICIGIWLSEICSITTRWKRLTIQILIGCAFISLAWDTFRVWPHGSRYVNPIGGGIQEGYRAVSDSNYDWGQGLPELKTWKQHHNRESIDVWYFGTDPQILQPGFRWIEPQSWQIRSSEDFYNRVNNRTVAISTTILYGCYVRDPIWLSIIHDYRKKIPVDRTEFFLIFEN</sequence>
<dbReference type="InParanoid" id="A0A6C2YQ17"/>
<accession>A0A6C2YQ17</accession>
<feature type="signal peptide" evidence="2">
    <location>
        <begin position="1"/>
        <end position="25"/>
    </location>
</feature>
<dbReference type="EMBL" id="LR586016">
    <property type="protein sequence ID" value="VIP03115.1"/>
    <property type="molecule type" value="Genomic_DNA"/>
</dbReference>
<dbReference type="AlphaFoldDB" id="A0A6C2YQ17"/>
<keyword evidence="1" id="KW-0472">Membrane</keyword>
<feature type="transmembrane region" description="Helical" evidence="1">
    <location>
        <begin position="362"/>
        <end position="383"/>
    </location>
</feature>
<dbReference type="EMBL" id="LR593887">
    <property type="protein sequence ID" value="VTS03433.1"/>
    <property type="molecule type" value="Genomic_DNA"/>
</dbReference>
<reference evidence="3" key="1">
    <citation type="submission" date="2019-04" db="EMBL/GenBank/DDBJ databases">
        <authorList>
            <consortium name="Science for Life Laboratories"/>
        </authorList>
    </citation>
    <scope>NUCLEOTIDE SEQUENCE</scope>
    <source>
        <strain evidence="3">MBLW1</strain>
    </source>
</reference>
<feature type="transmembrane region" description="Helical" evidence="1">
    <location>
        <begin position="170"/>
        <end position="203"/>
    </location>
</feature>
<protein>
    <submittedName>
        <fullName evidence="3">4-amino-4-deoxy-L-arabinose transferase</fullName>
    </submittedName>
</protein>
<dbReference type="PROSITE" id="PS51257">
    <property type="entry name" value="PROKAR_LIPOPROTEIN"/>
    <property type="match status" value="1"/>
</dbReference>
<keyword evidence="3" id="KW-0808">Transferase</keyword>
<feature type="transmembrane region" description="Helical" evidence="1">
    <location>
        <begin position="395"/>
        <end position="416"/>
    </location>
</feature>
<proteinExistence type="predicted"/>
<evidence type="ECO:0000313" key="3">
    <source>
        <dbReference type="EMBL" id="VIP03115.1"/>
    </source>
</evidence>
<evidence type="ECO:0000313" key="4">
    <source>
        <dbReference type="Proteomes" id="UP000464378"/>
    </source>
</evidence>
<feature type="transmembrane region" description="Helical" evidence="1">
    <location>
        <begin position="227"/>
        <end position="245"/>
    </location>
</feature>
<feature type="transmembrane region" description="Helical" evidence="1">
    <location>
        <begin position="340"/>
        <end position="356"/>
    </location>
</feature>
<feature type="chain" id="PRO_5036383898" evidence="2">
    <location>
        <begin position="26"/>
        <end position="545"/>
    </location>
</feature>
<evidence type="ECO:0000256" key="1">
    <source>
        <dbReference type="SAM" id="Phobius"/>
    </source>
</evidence>
<organism evidence="3">
    <name type="scientific">Tuwongella immobilis</name>
    <dbReference type="NCBI Taxonomy" id="692036"/>
    <lineage>
        <taxon>Bacteria</taxon>
        <taxon>Pseudomonadati</taxon>
        <taxon>Planctomycetota</taxon>
        <taxon>Planctomycetia</taxon>
        <taxon>Gemmatales</taxon>
        <taxon>Gemmataceae</taxon>
        <taxon>Tuwongella</taxon>
    </lineage>
</organism>
<keyword evidence="4" id="KW-1185">Reference proteome</keyword>
<dbReference type="Proteomes" id="UP000464378">
    <property type="component" value="Chromosome"/>
</dbReference>
<feature type="transmembrane region" description="Helical" evidence="1">
    <location>
        <begin position="266"/>
        <end position="288"/>
    </location>
</feature>
<name>A0A6C2YQ17_9BACT</name>